<reference evidence="1 2" key="1">
    <citation type="submission" date="2023-07" db="EMBL/GenBank/DDBJ databases">
        <authorList>
            <person name="Kim M.K."/>
        </authorList>
    </citation>
    <scope>NUCLEOTIDE SEQUENCE [LARGE SCALE GENOMIC DNA]</scope>
    <source>
        <strain evidence="1 2">KR1UV-12</strain>
    </source>
</reference>
<keyword evidence="2" id="KW-1185">Reference proteome</keyword>
<evidence type="ECO:0000313" key="2">
    <source>
        <dbReference type="Proteomes" id="UP001230685"/>
    </source>
</evidence>
<dbReference type="Proteomes" id="UP001230685">
    <property type="component" value="Unassembled WGS sequence"/>
</dbReference>
<name>A0ABT9EPN8_9SPHN</name>
<protein>
    <recommendedName>
        <fullName evidence="3">Rhamnosyltransferase</fullName>
    </recommendedName>
</protein>
<sequence length="297" mass="32362">MTGPATPWAFRPSPPAFRIRIKRLACRLTRRRAPPRWRTIRPVTPAARWNVLFLYAPQGALDADQRRILARVRRLDGSLLVVLACPDIAHPVVPDGADAIIVKELSGFDFSAYRLALDAIAGASPGAVAYVQNDSVLGPFGDVDRLVRDAPWDLTGFIATRAVENHLSSFAFVLRDVTPARLAALTPILSSRWSCDDPTAVILLQETRLARVAARRMSVGAYWYVPTAPLREPIVRRVLARAGGRAAQIDTAGDATLACPVALLDAGFPYLKRSLFTKFAGLHAPVALKAALSAQDW</sequence>
<accession>A0ABT9EPN8</accession>
<organism evidence="1 2">
    <name type="scientific">Sphingomonas aurea</name>
    <dbReference type="NCBI Taxonomy" id="3063994"/>
    <lineage>
        <taxon>Bacteria</taxon>
        <taxon>Pseudomonadati</taxon>
        <taxon>Pseudomonadota</taxon>
        <taxon>Alphaproteobacteria</taxon>
        <taxon>Sphingomonadales</taxon>
        <taxon>Sphingomonadaceae</taxon>
        <taxon>Sphingomonas</taxon>
    </lineage>
</organism>
<evidence type="ECO:0000313" key="1">
    <source>
        <dbReference type="EMBL" id="MDP1028792.1"/>
    </source>
</evidence>
<dbReference type="RefSeq" id="WP_305174504.1">
    <property type="nucleotide sequence ID" value="NZ_JAUUDS010000014.1"/>
</dbReference>
<comment type="caution">
    <text evidence="1">The sequence shown here is derived from an EMBL/GenBank/DDBJ whole genome shotgun (WGS) entry which is preliminary data.</text>
</comment>
<gene>
    <name evidence="1" type="ORF">Q5H91_16335</name>
</gene>
<proteinExistence type="predicted"/>
<evidence type="ECO:0008006" key="3">
    <source>
        <dbReference type="Google" id="ProtNLM"/>
    </source>
</evidence>
<dbReference type="EMBL" id="JAUUDS010000014">
    <property type="protein sequence ID" value="MDP1028792.1"/>
    <property type="molecule type" value="Genomic_DNA"/>
</dbReference>